<dbReference type="Proteomes" id="UP000215539">
    <property type="component" value="Chromosome 1"/>
</dbReference>
<evidence type="ECO:0000256" key="4">
    <source>
        <dbReference type="NCBIfam" id="TIGR00652"/>
    </source>
</evidence>
<evidence type="ECO:0000313" key="5">
    <source>
        <dbReference type="EMBL" id="AMD85037.1"/>
    </source>
</evidence>
<keyword evidence="3" id="KW-0963">Cytoplasm</keyword>
<dbReference type="RefSeq" id="WP_066429069.1">
    <property type="nucleotide sequence ID" value="NZ_CP014227.1"/>
</dbReference>
<keyword evidence="7" id="KW-1185">Reference proteome</keyword>
<comment type="pathway">
    <text evidence="3">Amino-acid biosynthesis; L-lysine biosynthesis via DAP pathway; DL-2,6-diaminopimelate from LL-2,6-diaminopimelate: step 1/1.</text>
</comment>
<evidence type="ECO:0000256" key="1">
    <source>
        <dbReference type="ARBA" id="ARBA00010219"/>
    </source>
</evidence>
<dbReference type="NCBIfam" id="TIGR00652">
    <property type="entry name" value="DapF"/>
    <property type="match status" value="1"/>
</dbReference>
<feature type="binding site" evidence="3">
    <location>
        <begin position="201"/>
        <end position="202"/>
    </location>
    <ligand>
        <name>substrate</name>
    </ligand>
</feature>
<evidence type="ECO:0000313" key="6">
    <source>
        <dbReference type="EMBL" id="SNV05631.1"/>
    </source>
</evidence>
<dbReference type="PANTHER" id="PTHR31689">
    <property type="entry name" value="DIAMINOPIMELATE EPIMERASE, CHLOROPLASTIC"/>
    <property type="match status" value="1"/>
</dbReference>
<evidence type="ECO:0000313" key="8">
    <source>
        <dbReference type="Proteomes" id="UP000215539"/>
    </source>
</evidence>
<accession>A0AAX2GWX9</accession>
<dbReference type="GO" id="GO:0005829">
    <property type="term" value="C:cytosol"/>
    <property type="evidence" value="ECO:0007669"/>
    <property type="project" value="TreeGrafter"/>
</dbReference>
<keyword evidence="2 3" id="KW-0413">Isomerase</keyword>
<keyword evidence="3" id="KW-0028">Amino-acid biosynthesis</keyword>
<reference evidence="6 8" key="2">
    <citation type="submission" date="2017-06" db="EMBL/GenBank/DDBJ databases">
        <authorList>
            <consortium name="Pathogen Informatics"/>
        </authorList>
    </citation>
    <scope>NUCLEOTIDE SEQUENCE [LARGE SCALE GENOMIC DNA]</scope>
    <source>
        <strain evidence="6 8">NCTC12947</strain>
    </source>
</reference>
<protein>
    <recommendedName>
        <fullName evidence="3 4">Diaminopimelate epimerase</fullName>
        <shortName evidence="3">DAP epimerase</shortName>
        <ecNumber evidence="3 4">5.1.1.7</ecNumber>
    </recommendedName>
    <alternativeName>
        <fullName evidence="3">PLP-independent amino acid racemase</fullName>
    </alternativeName>
</protein>
<feature type="site" description="Could be important to modulate the pK values of the two catalytic cysteine residues" evidence="3">
    <location>
        <position position="190"/>
    </location>
</feature>
<feature type="binding site" evidence="3">
    <location>
        <begin position="190"/>
        <end position="191"/>
    </location>
    <ligand>
        <name>substrate</name>
    </ligand>
</feature>
<feature type="binding site" evidence="3">
    <location>
        <position position="65"/>
    </location>
    <ligand>
        <name>substrate</name>
    </ligand>
</feature>
<organism evidence="6 8">
    <name type="scientific">Capnocytophaga haemolytica</name>
    <dbReference type="NCBI Taxonomy" id="45243"/>
    <lineage>
        <taxon>Bacteria</taxon>
        <taxon>Pseudomonadati</taxon>
        <taxon>Bacteroidota</taxon>
        <taxon>Flavobacteriia</taxon>
        <taxon>Flavobacteriales</taxon>
        <taxon>Flavobacteriaceae</taxon>
        <taxon>Capnocytophaga</taxon>
    </lineage>
</organism>
<gene>
    <name evidence="3 6" type="primary">dapF</name>
    <name evidence="5" type="ORF">AXF12_05595</name>
    <name evidence="6" type="ORF">SAMEA44541418_00604</name>
</gene>
<dbReference type="EC" id="5.1.1.7" evidence="3 4"/>
<comment type="subcellular location">
    <subcellularLocation>
        <location evidence="3">Cytoplasm</location>
    </subcellularLocation>
</comment>
<feature type="binding site" evidence="3">
    <location>
        <position position="172"/>
    </location>
    <ligand>
        <name>substrate</name>
    </ligand>
</feature>
<comment type="catalytic activity">
    <reaction evidence="3">
        <text>(2S,6S)-2,6-diaminopimelate = meso-2,6-diaminopimelate</text>
        <dbReference type="Rhea" id="RHEA:15393"/>
        <dbReference type="ChEBI" id="CHEBI:57609"/>
        <dbReference type="ChEBI" id="CHEBI:57791"/>
        <dbReference type="EC" id="5.1.1.7"/>
    </reaction>
</comment>
<evidence type="ECO:0000256" key="3">
    <source>
        <dbReference type="HAMAP-Rule" id="MF_00197"/>
    </source>
</evidence>
<feature type="binding site" evidence="3">
    <location>
        <begin position="75"/>
        <end position="76"/>
    </location>
    <ligand>
        <name>substrate</name>
    </ligand>
</feature>
<reference evidence="5 7" key="1">
    <citation type="submission" date="2016-02" db="EMBL/GenBank/DDBJ databases">
        <authorList>
            <person name="Holder M.E."/>
            <person name="Ajami N.J."/>
            <person name="Petrosino J.F."/>
        </authorList>
    </citation>
    <scope>NUCLEOTIDE SEQUENCE [LARGE SCALE GENOMIC DNA]</scope>
    <source>
        <strain evidence="5 7">CCUG 32990</strain>
    </source>
</reference>
<feature type="active site" description="Proton donor" evidence="3">
    <location>
        <position position="74"/>
    </location>
</feature>
<dbReference type="AlphaFoldDB" id="A0AAX2GWX9"/>
<feature type="active site" description="Proton acceptor" evidence="3">
    <location>
        <position position="200"/>
    </location>
</feature>
<dbReference type="Proteomes" id="UP000065822">
    <property type="component" value="Chromosome"/>
</dbReference>
<feature type="site" description="Could be important to modulate the pK values of the two catalytic cysteine residues" evidence="3">
    <location>
        <position position="139"/>
    </location>
</feature>
<dbReference type="EMBL" id="LT906449">
    <property type="protein sequence ID" value="SNV05631.1"/>
    <property type="molecule type" value="Genomic_DNA"/>
</dbReference>
<dbReference type="Gene3D" id="3.10.310.10">
    <property type="entry name" value="Diaminopimelate Epimerase, Chain A, domain 1"/>
    <property type="match status" value="2"/>
</dbReference>
<comment type="subunit">
    <text evidence="3">Homodimer.</text>
</comment>
<comment type="similarity">
    <text evidence="1 3">Belongs to the diaminopimelate epimerase family.</text>
</comment>
<dbReference type="EMBL" id="CP014227">
    <property type="protein sequence ID" value="AMD85037.1"/>
    <property type="molecule type" value="Genomic_DNA"/>
</dbReference>
<dbReference type="GO" id="GO:0009089">
    <property type="term" value="P:lysine biosynthetic process via diaminopimelate"/>
    <property type="evidence" value="ECO:0007669"/>
    <property type="project" value="UniProtKB-UniRule"/>
</dbReference>
<name>A0AAX2GWX9_9FLAO</name>
<dbReference type="KEGG" id="chg:AXF12_05595"/>
<comment type="caution">
    <text evidence="3">Lacks conserved residue(s) required for the propagation of feature annotation.</text>
</comment>
<dbReference type="GO" id="GO:0008837">
    <property type="term" value="F:diaminopimelate epimerase activity"/>
    <property type="evidence" value="ECO:0007669"/>
    <property type="project" value="UniProtKB-UniRule"/>
</dbReference>
<feature type="binding site" evidence="3">
    <location>
        <position position="13"/>
    </location>
    <ligand>
        <name>substrate</name>
    </ligand>
</feature>
<keyword evidence="3" id="KW-0457">Lysine biosynthesis</keyword>
<comment type="function">
    <text evidence="3">Catalyzes the stereoinversion of LL-2,6-diaminopimelate (L,L-DAP) to meso-diaminopimelate (meso-DAP), a precursor of L-lysine and an essential component of the bacterial peptidoglycan.</text>
</comment>
<evidence type="ECO:0000313" key="7">
    <source>
        <dbReference type="Proteomes" id="UP000065822"/>
    </source>
</evidence>
<dbReference type="InterPro" id="IPR001653">
    <property type="entry name" value="DAP_epimerase_DapF"/>
</dbReference>
<dbReference type="SUPFAM" id="SSF54506">
    <property type="entry name" value="Diaminopimelate epimerase-like"/>
    <property type="match status" value="2"/>
</dbReference>
<proteinExistence type="inferred from homology"/>
<dbReference type="Pfam" id="PF01678">
    <property type="entry name" value="DAP_epimerase"/>
    <property type="match status" value="2"/>
</dbReference>
<sequence length="261" mass="29028">MKVHFYKYQGTGNDFVMIDNRSLFFPKENQQLITSLCDRRFGIGADGLILLENTSNYDFRMIYYNSDGRQGTMCGNGGRCVVAFAKQLGIITEKALFIAVDGEHNALIDPKNEVQLQMKDVNTIDVHEGYTFLNTGSPHHIIFVDDVEAIDVKTEGAAIRYGVLYRDKGGSNVNFVERVSPTVLKVRTYERGVEDETYSCGTGVTAAAIAAFHTKITTSSPVELHTKGGNLKVLFDIEDNRYKNVYLCGKASFVFEGTITT</sequence>
<dbReference type="PANTHER" id="PTHR31689:SF0">
    <property type="entry name" value="DIAMINOPIMELATE EPIMERASE"/>
    <property type="match status" value="1"/>
</dbReference>
<dbReference type="HAMAP" id="MF_00197">
    <property type="entry name" value="DAP_epimerase"/>
    <property type="match status" value="1"/>
</dbReference>
<evidence type="ECO:0000256" key="2">
    <source>
        <dbReference type="ARBA" id="ARBA00023235"/>
    </source>
</evidence>